<evidence type="ECO:0000313" key="3">
    <source>
        <dbReference type="Proteomes" id="UP000266743"/>
    </source>
</evidence>
<keyword evidence="1" id="KW-1133">Transmembrane helix</keyword>
<comment type="caution">
    <text evidence="2">The sequence shown here is derived from an EMBL/GenBank/DDBJ whole genome shotgun (WGS) entry which is preliminary data.</text>
</comment>
<dbReference type="EMBL" id="QSBY01000008">
    <property type="protein sequence ID" value="RHW70837.1"/>
    <property type="molecule type" value="Genomic_DNA"/>
</dbReference>
<protein>
    <submittedName>
        <fullName evidence="2">Uncharacterized protein</fullName>
    </submittedName>
</protein>
<accession>A0A3L6L6G6</accession>
<sequence>MGLENVPTFIGKIILVILLMRSFFYVVSFSCCAAFLFTYPDVAGLQPFSPEYWSRVDTCRVRY</sequence>
<reference evidence="2 3" key="1">
    <citation type="submission" date="2018-09" db="EMBL/GenBank/DDBJ databases">
        <title>whole genome sequence of T. equiperdum IVM-t1 strain.</title>
        <authorList>
            <person name="Suganuma K."/>
        </authorList>
    </citation>
    <scope>NUCLEOTIDE SEQUENCE [LARGE SCALE GENOMIC DNA]</scope>
    <source>
        <strain evidence="2 3">IVM-t1</strain>
    </source>
</reference>
<name>A0A3L6L6G6_9TRYP</name>
<organism evidence="2 3">
    <name type="scientific">Trypanosoma brucei equiperdum</name>
    <dbReference type="NCBI Taxonomy" id="630700"/>
    <lineage>
        <taxon>Eukaryota</taxon>
        <taxon>Discoba</taxon>
        <taxon>Euglenozoa</taxon>
        <taxon>Kinetoplastea</taxon>
        <taxon>Metakinetoplastina</taxon>
        <taxon>Trypanosomatida</taxon>
        <taxon>Trypanosomatidae</taxon>
        <taxon>Trypanosoma</taxon>
    </lineage>
</organism>
<gene>
    <name evidence="2" type="ORF">DPX39_080043500</name>
</gene>
<dbReference type="AlphaFoldDB" id="A0A3L6L6G6"/>
<keyword evidence="1" id="KW-0812">Transmembrane</keyword>
<dbReference type="Proteomes" id="UP000266743">
    <property type="component" value="Chromosome 8"/>
</dbReference>
<feature type="transmembrane region" description="Helical" evidence="1">
    <location>
        <begin position="12"/>
        <end position="39"/>
    </location>
</feature>
<evidence type="ECO:0000256" key="1">
    <source>
        <dbReference type="SAM" id="Phobius"/>
    </source>
</evidence>
<proteinExistence type="predicted"/>
<keyword evidence="1" id="KW-0472">Membrane</keyword>
<evidence type="ECO:0000313" key="2">
    <source>
        <dbReference type="EMBL" id="RHW70837.1"/>
    </source>
</evidence>